<evidence type="ECO:0000256" key="9">
    <source>
        <dbReference type="ARBA" id="ARBA00023163"/>
    </source>
</evidence>
<dbReference type="GeneID" id="54779424"/>
<dbReference type="SMART" id="SM00717">
    <property type="entry name" value="SANT"/>
    <property type="match status" value="1"/>
</dbReference>
<keyword evidence="21" id="KW-1185">Reference proteome</keyword>
<dbReference type="GO" id="GO:0035267">
    <property type="term" value="C:NuA4 histone acetyltransferase complex"/>
    <property type="evidence" value="ECO:0007669"/>
    <property type="project" value="UniProtKB-ARBA"/>
</dbReference>
<keyword evidence="11" id="KW-0539">Nucleus</keyword>
<feature type="region of interest" description="Disordered" evidence="17">
    <location>
        <begin position="482"/>
        <end position="523"/>
    </location>
</feature>
<evidence type="ECO:0000256" key="3">
    <source>
        <dbReference type="ARBA" id="ARBA00011353"/>
    </source>
</evidence>
<evidence type="ECO:0000256" key="17">
    <source>
        <dbReference type="SAM" id="MobiDB-lite"/>
    </source>
</evidence>
<feature type="region of interest" description="Disordered" evidence="17">
    <location>
        <begin position="711"/>
        <end position="811"/>
    </location>
</feature>
<comment type="subunit">
    <text evidence="3">Component of the NuA4 histone acetyltransferase complex.</text>
</comment>
<evidence type="ECO:0000256" key="5">
    <source>
        <dbReference type="ARBA" id="ARBA00022763"/>
    </source>
</evidence>
<evidence type="ECO:0000256" key="7">
    <source>
        <dbReference type="ARBA" id="ARBA00023015"/>
    </source>
</evidence>
<dbReference type="Proteomes" id="UP000449547">
    <property type="component" value="Unassembled WGS sequence"/>
</dbReference>
<accession>A0A642UWY7</accession>
<dbReference type="PANTHER" id="PTHR46459:SF1">
    <property type="entry name" value="E1A-BINDING PROTEIN P400"/>
    <property type="match status" value="1"/>
</dbReference>
<sequence length="811" mass="92006">MSSVQRLIEDPLLADVLVSTAHDTPAEAAEASRLENLQALVRDPQRLREVIAANIEKQLWHPGQRKRKHEEVEGVEEEEYPKYQVVAVPDGYPTHPQEVKSLAELYYLTQTLPLTKLLPSSHKVLMTDNFESALLEGKIAVLYSRIEELKRQGKWSLRQPQRHYDPFTYVKKNKKKEFHWDWVVREGEWMAEDFKQGVRWKKACCVEIARAIKAYHRGEDVTIKTRKPASVLKESSRNPVLYLDPETDLSKNDSTVLRSLPKYTSFCQDSSAYSLLKHMESPLVPVSRLIHPTEENNDWFNLYTRTEEEDDLETLNIEAKEAKMMCKGSPFGNVRRFTPLKPPKPPLVKNIEFRTPTIWLPQDDKLLIHYIAEFGFNWDLISEHLQGATSTASLKSYQANIERRTPWQCFERYIQLNENFQFLDMKGMYNYHAQQWLEQAHKQQLTTKRRISPLGVGSESIQRGHRRLRWASMFDAMRKSIKKREDTARDRLNSQRKASEVTAQQANKKQSTNDRVATPAELSKLKYENDKSIRKAYIDQRATRNEMAAAVKGGGNGPTAAGPPATVSTTGTNPQSSAPPSAQPSGANTPRAQSQPPQQGMTPVPQQTPSRVPPGYTPEQFQQMIASRRKNTPTPSSTPVPTAGMAGAMPASASVQQTPTKRLQFAPAQVTAIINSIQQKHPNLSKEQVTKYAAQYLATLQQQQSNRAVAQAQSHVMAPSQSTSQAAMAQGASPRVIDPGATPTPQQLIQQQQRQQRARQQAAVAAQQQQSQRQQMSPHERQVMMQMQMQMRQHQQLMGMPPQSPYDDKTE</sequence>
<dbReference type="SUPFAM" id="SSF46689">
    <property type="entry name" value="Homeodomain-like"/>
    <property type="match status" value="1"/>
</dbReference>
<feature type="domain" description="Myb-like" evidence="18">
    <location>
        <begin position="359"/>
        <end position="417"/>
    </location>
</feature>
<evidence type="ECO:0000313" key="20">
    <source>
        <dbReference type="EMBL" id="KAA8907087.1"/>
    </source>
</evidence>
<evidence type="ECO:0000256" key="1">
    <source>
        <dbReference type="ARBA" id="ARBA00004123"/>
    </source>
</evidence>
<evidence type="ECO:0000256" key="13">
    <source>
        <dbReference type="ARBA" id="ARBA00029670"/>
    </source>
</evidence>
<feature type="compositionally biased region" description="Polar residues" evidence="17">
    <location>
        <begin position="501"/>
        <end position="515"/>
    </location>
</feature>
<keyword evidence="8" id="KW-0010">Activator</keyword>
<feature type="compositionally biased region" description="Basic and acidic residues" evidence="17">
    <location>
        <begin position="483"/>
        <end position="499"/>
    </location>
</feature>
<dbReference type="AlphaFoldDB" id="A0A642UWY7"/>
<feature type="compositionally biased region" description="Low complexity" evidence="17">
    <location>
        <begin position="746"/>
        <end position="775"/>
    </location>
</feature>
<dbReference type="CDD" id="cd00167">
    <property type="entry name" value="SANT"/>
    <property type="match status" value="1"/>
</dbReference>
<dbReference type="FunFam" id="1.10.10.60:FF:000484">
    <property type="entry name" value="Chromatin modification-related protein EAF1"/>
    <property type="match status" value="1"/>
</dbReference>
<evidence type="ECO:0000256" key="6">
    <source>
        <dbReference type="ARBA" id="ARBA00022853"/>
    </source>
</evidence>
<feature type="region of interest" description="Disordered" evidence="17">
    <location>
        <begin position="550"/>
        <end position="657"/>
    </location>
</feature>
<evidence type="ECO:0000256" key="14">
    <source>
        <dbReference type="ARBA" id="ARBA00032084"/>
    </source>
</evidence>
<evidence type="ECO:0000259" key="19">
    <source>
        <dbReference type="PROSITE" id="PS51204"/>
    </source>
</evidence>
<feature type="compositionally biased region" description="Low complexity" evidence="17">
    <location>
        <begin position="783"/>
        <end position="800"/>
    </location>
</feature>
<comment type="caution">
    <text evidence="20">The sequence shown here is derived from an EMBL/GenBank/DDBJ whole genome shotgun (WGS) entry which is preliminary data.</text>
</comment>
<evidence type="ECO:0000259" key="18">
    <source>
        <dbReference type="PROSITE" id="PS50090"/>
    </source>
</evidence>
<evidence type="ECO:0000256" key="12">
    <source>
        <dbReference type="ARBA" id="ARBA00025178"/>
    </source>
</evidence>
<evidence type="ECO:0000256" key="8">
    <source>
        <dbReference type="ARBA" id="ARBA00023159"/>
    </source>
</evidence>
<keyword evidence="6" id="KW-0156">Chromatin regulator</keyword>
<dbReference type="InterPro" id="IPR001005">
    <property type="entry name" value="SANT/Myb"/>
</dbReference>
<gene>
    <name evidence="20" type="ORF">DIURU_000771</name>
</gene>
<evidence type="ECO:0000256" key="11">
    <source>
        <dbReference type="ARBA" id="ARBA00023242"/>
    </source>
</evidence>
<dbReference type="Pfam" id="PF13921">
    <property type="entry name" value="Myb_DNA-bind_6"/>
    <property type="match status" value="1"/>
</dbReference>
<comment type="similarity">
    <text evidence="2">Belongs to the EAF1 family.</text>
</comment>
<comment type="function">
    <text evidence="12">Component of the NuA4 histone acetyltransferase complex which is involved in transcriptional activation of selected genes principally by acetylation of nucleosomal histone H4 and H2A. The NuA4 complex is also involved in DNA repair.</text>
</comment>
<dbReference type="InterPro" id="IPR009057">
    <property type="entry name" value="Homeodomain-like_sf"/>
</dbReference>
<proteinExistence type="inferred from homology"/>
<dbReference type="PANTHER" id="PTHR46459">
    <property type="entry name" value="E1A-BINDING PROTEIN P400-RELATED"/>
    <property type="match status" value="1"/>
</dbReference>
<evidence type="ECO:0000256" key="2">
    <source>
        <dbReference type="ARBA" id="ARBA00008913"/>
    </source>
</evidence>
<dbReference type="GO" id="GO:0003682">
    <property type="term" value="F:chromatin binding"/>
    <property type="evidence" value="ECO:0007669"/>
    <property type="project" value="TreeGrafter"/>
</dbReference>
<dbReference type="PROSITE" id="PS51204">
    <property type="entry name" value="HSA"/>
    <property type="match status" value="1"/>
</dbReference>
<feature type="compositionally biased region" description="Low complexity" evidence="17">
    <location>
        <begin position="632"/>
        <end position="655"/>
    </location>
</feature>
<dbReference type="GO" id="GO:0006281">
    <property type="term" value="P:DNA repair"/>
    <property type="evidence" value="ECO:0007669"/>
    <property type="project" value="UniProtKB-KW"/>
</dbReference>
<dbReference type="Gene3D" id="1.10.10.60">
    <property type="entry name" value="Homeodomain-like"/>
    <property type="match status" value="1"/>
</dbReference>
<keyword evidence="9" id="KW-0804">Transcription</keyword>
<dbReference type="RefSeq" id="XP_034014438.1">
    <property type="nucleotide sequence ID" value="XM_034159056.1"/>
</dbReference>
<protein>
    <recommendedName>
        <fullName evidence="4">Chromatin modification-related protein EAF1</fullName>
    </recommendedName>
    <alternativeName>
        <fullName evidence="15">Chromatin modification-related protein eaf1</fullName>
    </alternativeName>
    <alternativeName>
        <fullName evidence="14 16">ESA1-associated factor 1</fullName>
    </alternativeName>
    <alternativeName>
        <fullName evidence="13">Vacuolar import and degradation protein 21</fullName>
    </alternativeName>
</protein>
<evidence type="ECO:0000256" key="16">
    <source>
        <dbReference type="ARBA" id="ARBA00082479"/>
    </source>
</evidence>
<dbReference type="Pfam" id="PF07529">
    <property type="entry name" value="HSA"/>
    <property type="match status" value="1"/>
</dbReference>
<evidence type="ECO:0000256" key="10">
    <source>
        <dbReference type="ARBA" id="ARBA00023204"/>
    </source>
</evidence>
<name>A0A642UWY7_DIURU</name>
<dbReference type="OMA" id="HENHINQ"/>
<dbReference type="InterPro" id="IPR014012">
    <property type="entry name" value="HSA_dom"/>
</dbReference>
<dbReference type="PROSITE" id="PS50090">
    <property type="entry name" value="MYB_LIKE"/>
    <property type="match status" value="1"/>
</dbReference>
<dbReference type="GO" id="GO:0006325">
    <property type="term" value="P:chromatin organization"/>
    <property type="evidence" value="ECO:0007669"/>
    <property type="project" value="UniProtKB-KW"/>
</dbReference>
<comment type="subcellular location">
    <subcellularLocation>
        <location evidence="1">Nucleus</location>
    </subcellularLocation>
</comment>
<reference evidence="20 21" key="1">
    <citation type="submission" date="2019-07" db="EMBL/GenBank/DDBJ databases">
        <title>Genome assembly of two rare yeast pathogens: Diutina rugosa and Trichomonascus ciferrii.</title>
        <authorList>
            <person name="Mixao V."/>
            <person name="Saus E."/>
            <person name="Hansen A."/>
            <person name="Lass-Flor C."/>
            <person name="Gabaldon T."/>
        </authorList>
    </citation>
    <scope>NUCLEOTIDE SEQUENCE [LARGE SCALE GENOMIC DNA]</scope>
    <source>
        <strain evidence="20 21">CBS 613</strain>
    </source>
</reference>
<evidence type="ECO:0000256" key="15">
    <source>
        <dbReference type="ARBA" id="ARBA00072841"/>
    </source>
</evidence>
<evidence type="ECO:0000256" key="4">
    <source>
        <dbReference type="ARBA" id="ARBA00018561"/>
    </source>
</evidence>
<organism evidence="20 21">
    <name type="scientific">Diutina rugosa</name>
    <name type="common">Yeast</name>
    <name type="synonym">Candida rugosa</name>
    <dbReference type="NCBI Taxonomy" id="5481"/>
    <lineage>
        <taxon>Eukaryota</taxon>
        <taxon>Fungi</taxon>
        <taxon>Dikarya</taxon>
        <taxon>Ascomycota</taxon>
        <taxon>Saccharomycotina</taxon>
        <taxon>Pichiomycetes</taxon>
        <taxon>Debaryomycetaceae</taxon>
        <taxon>Diutina</taxon>
    </lineage>
</organism>
<keyword evidence="5" id="KW-0227">DNA damage</keyword>
<evidence type="ECO:0000313" key="21">
    <source>
        <dbReference type="Proteomes" id="UP000449547"/>
    </source>
</evidence>
<dbReference type="OrthoDB" id="5364245at2759"/>
<feature type="compositionally biased region" description="Polar residues" evidence="17">
    <location>
        <begin position="586"/>
        <end position="610"/>
    </location>
</feature>
<keyword evidence="10" id="KW-0234">DNA repair</keyword>
<dbReference type="GO" id="GO:0005634">
    <property type="term" value="C:nucleus"/>
    <property type="evidence" value="ECO:0007669"/>
    <property type="project" value="UniProtKB-SubCell"/>
</dbReference>
<dbReference type="VEuPathDB" id="FungiDB:DIURU_000771"/>
<feature type="domain" description="HSA" evidence="19">
    <location>
        <begin position="167"/>
        <end position="243"/>
    </location>
</feature>
<feature type="compositionally biased region" description="Polar residues" evidence="17">
    <location>
        <begin position="711"/>
        <end position="727"/>
    </location>
</feature>
<feature type="compositionally biased region" description="Low complexity" evidence="17">
    <location>
        <begin position="558"/>
        <end position="585"/>
    </location>
</feature>
<keyword evidence="7" id="KW-0805">Transcription regulation</keyword>
<dbReference type="EMBL" id="SWFT01000027">
    <property type="protein sequence ID" value="KAA8907087.1"/>
    <property type="molecule type" value="Genomic_DNA"/>
</dbReference>